<proteinExistence type="predicted"/>
<accession>A0ABU5RE69</accession>
<dbReference type="InterPro" id="IPR012349">
    <property type="entry name" value="Split_barrel_FMN-bd"/>
</dbReference>
<reference evidence="1 2" key="1">
    <citation type="submission" date="2023-12" db="EMBL/GenBank/DDBJ databases">
        <title>Amycolatopsis sp. V23-08.</title>
        <authorList>
            <person name="Somphong A."/>
        </authorList>
    </citation>
    <scope>NUCLEOTIDE SEQUENCE [LARGE SCALE GENOMIC DNA]</scope>
    <source>
        <strain evidence="1 2">V23-08</strain>
    </source>
</reference>
<gene>
    <name evidence="1" type="ORF">VA596_33905</name>
</gene>
<comment type="caution">
    <text evidence="1">The sequence shown here is derived from an EMBL/GenBank/DDBJ whole genome shotgun (WGS) entry which is preliminary data.</text>
</comment>
<evidence type="ECO:0000313" key="2">
    <source>
        <dbReference type="Proteomes" id="UP001304298"/>
    </source>
</evidence>
<dbReference type="InterPro" id="IPR004378">
    <property type="entry name" value="F420H2_quin_Rdtase"/>
</dbReference>
<name>A0ABU5RE69_9PSEU</name>
<dbReference type="NCBIfam" id="TIGR00026">
    <property type="entry name" value="hi_GC_TIGR00026"/>
    <property type="match status" value="1"/>
</dbReference>
<evidence type="ECO:0000313" key="1">
    <source>
        <dbReference type="EMBL" id="MEA5364567.1"/>
    </source>
</evidence>
<dbReference type="Pfam" id="PF04075">
    <property type="entry name" value="F420H2_quin_red"/>
    <property type="match status" value="1"/>
</dbReference>
<dbReference type="Proteomes" id="UP001304298">
    <property type="component" value="Unassembled WGS sequence"/>
</dbReference>
<organism evidence="1 2">
    <name type="scientific">Amycolatopsis heterodermiae</name>
    <dbReference type="NCBI Taxonomy" id="3110235"/>
    <lineage>
        <taxon>Bacteria</taxon>
        <taxon>Bacillati</taxon>
        <taxon>Actinomycetota</taxon>
        <taxon>Actinomycetes</taxon>
        <taxon>Pseudonocardiales</taxon>
        <taxon>Pseudonocardiaceae</taxon>
        <taxon>Amycolatopsis</taxon>
    </lineage>
</organism>
<dbReference type="Gene3D" id="2.30.110.10">
    <property type="entry name" value="Electron Transport, Fmn-binding Protein, Chain A"/>
    <property type="match status" value="1"/>
</dbReference>
<dbReference type="RefSeq" id="WP_323332431.1">
    <property type="nucleotide sequence ID" value="NZ_JAYFSI010000009.1"/>
</dbReference>
<protein>
    <submittedName>
        <fullName evidence="1">Nitroreductase family deazaflavin-dependent oxidoreductase</fullName>
    </submittedName>
</protein>
<sequence>MMAREYRLGTLRKTVNALVKPLLARGVPAAGKGGVLLTTKGRKSGLERTTPVNVVEAGGDRWLVAPYGAVAWVHNLRADAVARLSRGRTAETWEVEEADAATAAPVLQAYVRQIPVTAPYFDAKGSDPVEAFEAEADRHPVFRLARSRA</sequence>
<keyword evidence="2" id="KW-1185">Reference proteome</keyword>
<dbReference type="EMBL" id="JAYFSI010000009">
    <property type="protein sequence ID" value="MEA5364567.1"/>
    <property type="molecule type" value="Genomic_DNA"/>
</dbReference>